<evidence type="ECO:0000256" key="9">
    <source>
        <dbReference type="ARBA" id="ARBA00023136"/>
    </source>
</evidence>
<evidence type="ECO:0000259" key="11">
    <source>
        <dbReference type="PROSITE" id="PS52015"/>
    </source>
</evidence>
<evidence type="ECO:0000256" key="1">
    <source>
        <dbReference type="ARBA" id="ARBA00004383"/>
    </source>
</evidence>
<keyword evidence="8" id="KW-1133">Transmembrane helix</keyword>
<reference evidence="13" key="1">
    <citation type="submission" date="2025-08" db="UniProtKB">
        <authorList>
            <consortium name="RefSeq"/>
        </authorList>
    </citation>
    <scope>IDENTIFICATION</scope>
</reference>
<name>A0A8B6XCM8_9BURK</name>
<dbReference type="SUPFAM" id="SSF74653">
    <property type="entry name" value="TolA/TonB C-terminal domain"/>
    <property type="match status" value="1"/>
</dbReference>
<protein>
    <submittedName>
        <fullName evidence="13">TonB family protein</fullName>
    </submittedName>
</protein>
<evidence type="ECO:0000256" key="5">
    <source>
        <dbReference type="ARBA" id="ARBA00022519"/>
    </source>
</evidence>
<dbReference type="InterPro" id="IPR051045">
    <property type="entry name" value="TonB-dependent_transducer"/>
</dbReference>
<comment type="subcellular location">
    <subcellularLocation>
        <location evidence="1">Cell inner membrane</location>
        <topology evidence="1">Single-pass membrane protein</topology>
        <orientation evidence="1">Periplasmic side</orientation>
    </subcellularLocation>
</comment>
<keyword evidence="7" id="KW-0653">Protein transport</keyword>
<sequence length="268" mass="27653">MSAVLLSPVSAAPDAAGAAGLTLGAGRVVLPDVPGAPRRKLAIAVSLALHAGALLYLWNWSHEPAPPPVPERVIEMVIAPPEPPKPIEPPKIEPPKPVEKVKTIEPPRAAPPRPAPVPVPAPSAVPTPAPVTPSVAEAPHEPAPAPAPPAPPAPAPAPQAAARPGPPNSPDAIPTDYANQVFARINRIASGRYPKAAMLRRQEGRIGYRLTLAQDGTLLSYELDKCGIDALDAAAEEALKAAAPFPKLPDLGAASYRLAGAIVYRLSN</sequence>
<keyword evidence="6" id="KW-0812">Transmembrane</keyword>
<keyword evidence="12" id="KW-1185">Reference proteome</keyword>
<dbReference type="GO" id="GO:0015031">
    <property type="term" value="P:protein transport"/>
    <property type="evidence" value="ECO:0007669"/>
    <property type="project" value="UniProtKB-KW"/>
</dbReference>
<dbReference type="RefSeq" id="WP_156924387.1">
    <property type="nucleotide sequence ID" value="NZ_AXWS01000013.1"/>
</dbReference>
<feature type="compositionally biased region" description="Pro residues" evidence="10">
    <location>
        <begin position="141"/>
        <end position="157"/>
    </location>
</feature>
<evidence type="ECO:0000256" key="8">
    <source>
        <dbReference type="ARBA" id="ARBA00022989"/>
    </source>
</evidence>
<dbReference type="NCBIfam" id="TIGR01352">
    <property type="entry name" value="tonB_Cterm"/>
    <property type="match status" value="1"/>
</dbReference>
<dbReference type="GO" id="GO:0098797">
    <property type="term" value="C:plasma membrane protein complex"/>
    <property type="evidence" value="ECO:0007669"/>
    <property type="project" value="TreeGrafter"/>
</dbReference>
<evidence type="ECO:0000256" key="6">
    <source>
        <dbReference type="ARBA" id="ARBA00022692"/>
    </source>
</evidence>
<dbReference type="PANTHER" id="PTHR33446">
    <property type="entry name" value="PROTEIN TONB-RELATED"/>
    <property type="match status" value="1"/>
</dbReference>
<dbReference type="PROSITE" id="PS52015">
    <property type="entry name" value="TONB_CTD"/>
    <property type="match status" value="1"/>
</dbReference>
<dbReference type="PANTHER" id="PTHR33446:SF2">
    <property type="entry name" value="PROTEIN TONB"/>
    <property type="match status" value="1"/>
</dbReference>
<dbReference type="InterPro" id="IPR037682">
    <property type="entry name" value="TonB_C"/>
</dbReference>
<organism evidence="12 13">
    <name type="scientific">Derxia gummosa DSM 723</name>
    <dbReference type="NCBI Taxonomy" id="1121388"/>
    <lineage>
        <taxon>Bacteria</taxon>
        <taxon>Pseudomonadati</taxon>
        <taxon>Pseudomonadota</taxon>
        <taxon>Betaproteobacteria</taxon>
        <taxon>Burkholderiales</taxon>
        <taxon>Alcaligenaceae</taxon>
        <taxon>Derxia</taxon>
    </lineage>
</organism>
<evidence type="ECO:0000256" key="10">
    <source>
        <dbReference type="SAM" id="MobiDB-lite"/>
    </source>
</evidence>
<dbReference type="GO" id="GO:0031992">
    <property type="term" value="F:energy transducer activity"/>
    <property type="evidence" value="ECO:0007669"/>
    <property type="project" value="TreeGrafter"/>
</dbReference>
<dbReference type="AlphaFoldDB" id="A0A8B6XCM8"/>
<comment type="similarity">
    <text evidence="2">Belongs to the TonB family.</text>
</comment>
<keyword evidence="4" id="KW-1003">Cell membrane</keyword>
<feature type="domain" description="TonB C-terminal" evidence="11">
    <location>
        <begin position="178"/>
        <end position="268"/>
    </location>
</feature>
<evidence type="ECO:0000256" key="7">
    <source>
        <dbReference type="ARBA" id="ARBA00022927"/>
    </source>
</evidence>
<accession>A0A8B6XCM8</accession>
<feature type="compositionally biased region" description="Pro residues" evidence="10">
    <location>
        <begin position="108"/>
        <end position="131"/>
    </location>
</feature>
<proteinExistence type="inferred from homology"/>
<evidence type="ECO:0000256" key="4">
    <source>
        <dbReference type="ARBA" id="ARBA00022475"/>
    </source>
</evidence>
<dbReference type="GO" id="GO:0055085">
    <property type="term" value="P:transmembrane transport"/>
    <property type="evidence" value="ECO:0007669"/>
    <property type="project" value="InterPro"/>
</dbReference>
<keyword evidence="5" id="KW-0997">Cell inner membrane</keyword>
<keyword evidence="9" id="KW-0472">Membrane</keyword>
<dbReference type="Gene3D" id="3.30.1150.10">
    <property type="match status" value="1"/>
</dbReference>
<feature type="region of interest" description="Disordered" evidence="10">
    <location>
        <begin position="105"/>
        <end position="175"/>
    </location>
</feature>
<dbReference type="Proteomes" id="UP000675920">
    <property type="component" value="Unplaced"/>
</dbReference>
<dbReference type="OrthoDB" id="9135560at2"/>
<dbReference type="InterPro" id="IPR006260">
    <property type="entry name" value="TonB/TolA_C"/>
</dbReference>
<evidence type="ECO:0000256" key="2">
    <source>
        <dbReference type="ARBA" id="ARBA00006555"/>
    </source>
</evidence>
<evidence type="ECO:0000313" key="13">
    <source>
        <dbReference type="RefSeq" id="WP_156924387.1"/>
    </source>
</evidence>
<evidence type="ECO:0000256" key="3">
    <source>
        <dbReference type="ARBA" id="ARBA00022448"/>
    </source>
</evidence>
<keyword evidence="3" id="KW-0813">Transport</keyword>
<evidence type="ECO:0000313" key="12">
    <source>
        <dbReference type="Proteomes" id="UP000675920"/>
    </source>
</evidence>
<dbReference type="Pfam" id="PF03544">
    <property type="entry name" value="TonB_C"/>
    <property type="match status" value="1"/>
</dbReference>